<evidence type="ECO:0000313" key="7">
    <source>
        <dbReference type="Proteomes" id="UP001391051"/>
    </source>
</evidence>
<evidence type="ECO:0000256" key="3">
    <source>
        <dbReference type="ARBA" id="ARBA00022989"/>
    </source>
</evidence>
<dbReference type="PANTHER" id="PTHR31465:SF35">
    <property type="entry name" value="RTA1 DOMAIN PROTEIN-RELATED"/>
    <property type="match status" value="1"/>
</dbReference>
<dbReference type="GeneID" id="92083353"/>
<keyword evidence="2 5" id="KW-0812">Transmembrane</keyword>
<name>A0ABR1PRX5_9PEZI</name>
<keyword evidence="4 5" id="KW-0472">Membrane</keyword>
<feature type="transmembrane region" description="Helical" evidence="5">
    <location>
        <begin position="79"/>
        <end position="99"/>
    </location>
</feature>
<reference evidence="6 7" key="1">
    <citation type="submission" date="2023-01" db="EMBL/GenBank/DDBJ databases">
        <title>Analysis of 21 Apiospora genomes using comparative genomics revels a genus with tremendous synthesis potential of carbohydrate active enzymes and secondary metabolites.</title>
        <authorList>
            <person name="Sorensen T."/>
        </authorList>
    </citation>
    <scope>NUCLEOTIDE SEQUENCE [LARGE SCALE GENOMIC DNA]</scope>
    <source>
        <strain evidence="6 7">CBS 24483</strain>
    </source>
</reference>
<dbReference type="EMBL" id="JAQQWE010000010">
    <property type="protein sequence ID" value="KAK7937201.1"/>
    <property type="molecule type" value="Genomic_DNA"/>
</dbReference>
<comment type="subcellular location">
    <subcellularLocation>
        <location evidence="1">Membrane</location>
        <topology evidence="1">Multi-pass membrane protein</topology>
    </subcellularLocation>
</comment>
<evidence type="ECO:0000256" key="4">
    <source>
        <dbReference type="ARBA" id="ARBA00023136"/>
    </source>
</evidence>
<keyword evidence="3 5" id="KW-1133">Transmembrane helix</keyword>
<dbReference type="PANTHER" id="PTHR31465">
    <property type="entry name" value="PROTEIN RTA1-RELATED"/>
    <property type="match status" value="1"/>
</dbReference>
<sequence length="291" mass="31945">MAPPGKFVFYAYQPSMAGAVILAVIFGLSSLWHIKQMCQSRTWYFIPFTIGCLFETLGYMGRAMSSSESFPDFTKGPYIIQSVLLLLGPTLFAASIYMILDRLVRLLDADAYSLIPPRWLTKVFVLGDVLSFFAQGGGGGMLTTARTQDDVKRGENMILGGLGIQILFFGGFCLVTALFHLCIRREPTSKSYAVTAPWTLLVYVLYAASLLIMVRSLYRVAEYAQGQGGALQGHEYWLYILDSVPMLVVSGLFNWMHPSCVVGGCRVVGGTAAHLLEQGTGHVPVHTLAKE</sequence>
<feature type="transmembrane region" description="Helical" evidence="5">
    <location>
        <begin position="43"/>
        <end position="59"/>
    </location>
</feature>
<proteinExistence type="predicted"/>
<dbReference type="Pfam" id="PF04479">
    <property type="entry name" value="RTA1"/>
    <property type="match status" value="1"/>
</dbReference>
<evidence type="ECO:0000256" key="5">
    <source>
        <dbReference type="SAM" id="Phobius"/>
    </source>
</evidence>
<comment type="caution">
    <text evidence="6">The sequence shown here is derived from an EMBL/GenBank/DDBJ whole genome shotgun (WGS) entry which is preliminary data.</text>
</comment>
<accession>A0ABR1PRX5</accession>
<feature type="transmembrane region" description="Helical" evidence="5">
    <location>
        <begin position="158"/>
        <end position="183"/>
    </location>
</feature>
<evidence type="ECO:0000256" key="2">
    <source>
        <dbReference type="ARBA" id="ARBA00022692"/>
    </source>
</evidence>
<feature type="transmembrane region" description="Helical" evidence="5">
    <location>
        <begin position="195"/>
        <end position="216"/>
    </location>
</feature>
<keyword evidence="7" id="KW-1185">Reference proteome</keyword>
<dbReference type="Proteomes" id="UP001391051">
    <property type="component" value="Unassembled WGS sequence"/>
</dbReference>
<organism evidence="6 7">
    <name type="scientific">Apiospora aurea</name>
    <dbReference type="NCBI Taxonomy" id="335848"/>
    <lineage>
        <taxon>Eukaryota</taxon>
        <taxon>Fungi</taxon>
        <taxon>Dikarya</taxon>
        <taxon>Ascomycota</taxon>
        <taxon>Pezizomycotina</taxon>
        <taxon>Sordariomycetes</taxon>
        <taxon>Xylariomycetidae</taxon>
        <taxon>Amphisphaeriales</taxon>
        <taxon>Apiosporaceae</taxon>
        <taxon>Apiospora</taxon>
    </lineage>
</organism>
<protein>
    <submittedName>
        <fullName evidence="6">RTA1 like protein</fullName>
    </submittedName>
</protein>
<feature type="transmembrane region" description="Helical" evidence="5">
    <location>
        <begin position="119"/>
        <end position="138"/>
    </location>
</feature>
<feature type="transmembrane region" description="Helical" evidence="5">
    <location>
        <begin position="12"/>
        <end position="31"/>
    </location>
</feature>
<gene>
    <name evidence="6" type="ORF">PG986_014069</name>
</gene>
<evidence type="ECO:0000256" key="1">
    <source>
        <dbReference type="ARBA" id="ARBA00004141"/>
    </source>
</evidence>
<dbReference type="RefSeq" id="XP_066692529.1">
    <property type="nucleotide sequence ID" value="XM_066850291.1"/>
</dbReference>
<dbReference type="InterPro" id="IPR007568">
    <property type="entry name" value="RTA1"/>
</dbReference>
<evidence type="ECO:0000313" key="6">
    <source>
        <dbReference type="EMBL" id="KAK7937201.1"/>
    </source>
</evidence>